<dbReference type="InterPro" id="IPR011051">
    <property type="entry name" value="RmlC_Cupin_sf"/>
</dbReference>
<evidence type="ECO:0000259" key="4">
    <source>
        <dbReference type="Pfam" id="PF02678"/>
    </source>
</evidence>
<dbReference type="PANTHER" id="PTHR43212">
    <property type="entry name" value="QUERCETIN 2,3-DIOXYGENASE"/>
    <property type="match status" value="1"/>
</dbReference>
<dbReference type="AlphaFoldDB" id="A0A1I6FR55"/>
<dbReference type="InterPro" id="IPR003829">
    <property type="entry name" value="Pirin_N_dom"/>
</dbReference>
<keyword evidence="2" id="KW-0479">Metal-binding</keyword>
<evidence type="ECO:0000259" key="5">
    <source>
        <dbReference type="Pfam" id="PF17954"/>
    </source>
</evidence>
<evidence type="ECO:0000256" key="2">
    <source>
        <dbReference type="PIRSR" id="PIRSR006232-1"/>
    </source>
</evidence>
<dbReference type="Gene3D" id="2.60.120.10">
    <property type="entry name" value="Jelly Rolls"/>
    <property type="match status" value="2"/>
</dbReference>
<dbReference type="RefSeq" id="WP_092980384.1">
    <property type="nucleotide sequence ID" value="NZ_FOYQ01000001.1"/>
</dbReference>
<evidence type="ECO:0000256" key="3">
    <source>
        <dbReference type="RuleBase" id="RU003457"/>
    </source>
</evidence>
<evidence type="ECO:0000256" key="1">
    <source>
        <dbReference type="ARBA" id="ARBA00008416"/>
    </source>
</evidence>
<feature type="domain" description="Quercetin 2,3-dioxygenase C-terminal cupin" evidence="5">
    <location>
        <begin position="148"/>
        <end position="233"/>
    </location>
</feature>
<keyword evidence="2" id="KW-0408">Iron</keyword>
<dbReference type="InterPro" id="IPR014710">
    <property type="entry name" value="RmlC-like_jellyroll"/>
</dbReference>
<comment type="cofactor">
    <cofactor evidence="2">
        <name>Fe cation</name>
        <dbReference type="ChEBI" id="CHEBI:24875"/>
    </cofactor>
    <text evidence="2">Binds 1 Fe cation per subunit.</text>
</comment>
<dbReference type="PIRSF" id="PIRSF006232">
    <property type="entry name" value="Pirin"/>
    <property type="match status" value="1"/>
</dbReference>
<keyword evidence="7" id="KW-1185">Reference proteome</keyword>
<dbReference type="InterPro" id="IPR012093">
    <property type="entry name" value="Pirin"/>
</dbReference>
<comment type="similarity">
    <text evidence="1 3">Belongs to the pirin family.</text>
</comment>
<reference evidence="6 7" key="1">
    <citation type="submission" date="2016-10" db="EMBL/GenBank/DDBJ databases">
        <authorList>
            <person name="de Groot N.N."/>
        </authorList>
    </citation>
    <scope>NUCLEOTIDE SEQUENCE [LARGE SCALE GENOMIC DNA]</scope>
    <source>
        <strain evidence="6 7">DSM 21019</strain>
    </source>
</reference>
<dbReference type="OrthoDB" id="321327at2"/>
<dbReference type="GO" id="GO:0046872">
    <property type="term" value="F:metal ion binding"/>
    <property type="evidence" value="ECO:0007669"/>
    <property type="project" value="UniProtKB-KW"/>
</dbReference>
<sequence length="237" mass="26567">MKTEYHPADSRGHASHGWLESYHSFSFASYYNPNRMQFGKLRVLNDDRVAPGQGFGTHPHRNMEIISIPLEGDLEHKDSMGNVSVIRQGDVQVMSAGTGVSHSEYNKNSDAEVKFLQIWILPDTLNAEPRYDQISLEVENLKNTLYPVLGPKGKHDGLWIHQDAWFHMGHFYAGTQVTHNLQNPEHGLYLFLLEGSVNAGGVAMHRRDGLAIRDTGEVALNFTADSQILLMEVPMAS</sequence>
<dbReference type="Proteomes" id="UP000199534">
    <property type="component" value="Unassembled WGS sequence"/>
</dbReference>
<protein>
    <recommendedName>
        <fullName evidence="8">Pirin N-terminal domain-containing protein</fullName>
    </recommendedName>
</protein>
<dbReference type="CDD" id="cd02910">
    <property type="entry name" value="cupin_Yhhw_N"/>
    <property type="match status" value="1"/>
</dbReference>
<organism evidence="6 7">
    <name type="scientific">Robiginitalea myxolifaciens</name>
    <dbReference type="NCBI Taxonomy" id="400055"/>
    <lineage>
        <taxon>Bacteria</taxon>
        <taxon>Pseudomonadati</taxon>
        <taxon>Bacteroidota</taxon>
        <taxon>Flavobacteriia</taxon>
        <taxon>Flavobacteriales</taxon>
        <taxon>Flavobacteriaceae</taxon>
        <taxon>Robiginitalea</taxon>
    </lineage>
</organism>
<proteinExistence type="inferred from homology"/>
<feature type="binding site" evidence="2">
    <location>
        <position position="60"/>
    </location>
    <ligand>
        <name>Fe cation</name>
        <dbReference type="ChEBI" id="CHEBI:24875"/>
    </ligand>
</feature>
<feature type="binding site" evidence="2">
    <location>
        <position position="102"/>
    </location>
    <ligand>
        <name>Fe cation</name>
        <dbReference type="ChEBI" id="CHEBI:24875"/>
    </ligand>
</feature>
<feature type="domain" description="Pirin N-terminal" evidence="4">
    <location>
        <begin position="12"/>
        <end position="120"/>
    </location>
</feature>
<dbReference type="Pfam" id="PF02678">
    <property type="entry name" value="Pirin"/>
    <property type="match status" value="1"/>
</dbReference>
<dbReference type="SUPFAM" id="SSF51182">
    <property type="entry name" value="RmlC-like cupins"/>
    <property type="match status" value="1"/>
</dbReference>
<dbReference type="Pfam" id="PF17954">
    <property type="entry name" value="Pirin_C_2"/>
    <property type="match status" value="1"/>
</dbReference>
<evidence type="ECO:0000313" key="7">
    <source>
        <dbReference type="Proteomes" id="UP000199534"/>
    </source>
</evidence>
<dbReference type="PANTHER" id="PTHR43212:SF3">
    <property type="entry name" value="QUERCETIN 2,3-DIOXYGENASE"/>
    <property type="match status" value="1"/>
</dbReference>
<gene>
    <name evidence="6" type="ORF">SAMN04490243_0485</name>
</gene>
<dbReference type="STRING" id="400055.SAMN04490243_0485"/>
<dbReference type="EMBL" id="FOYQ01000001">
    <property type="protein sequence ID" value="SFR32421.1"/>
    <property type="molecule type" value="Genomic_DNA"/>
</dbReference>
<evidence type="ECO:0008006" key="8">
    <source>
        <dbReference type="Google" id="ProtNLM"/>
    </source>
</evidence>
<evidence type="ECO:0000313" key="6">
    <source>
        <dbReference type="EMBL" id="SFR32421.1"/>
    </source>
</evidence>
<accession>A0A1I6FR55</accession>
<feature type="binding site" evidence="2">
    <location>
        <position position="104"/>
    </location>
    <ligand>
        <name>Fe cation</name>
        <dbReference type="ChEBI" id="CHEBI:24875"/>
    </ligand>
</feature>
<name>A0A1I6FR55_9FLAO</name>
<dbReference type="InterPro" id="IPR041602">
    <property type="entry name" value="Quercetinase_C"/>
</dbReference>
<feature type="binding site" evidence="2">
    <location>
        <position position="58"/>
    </location>
    <ligand>
        <name>Fe cation</name>
        <dbReference type="ChEBI" id="CHEBI:24875"/>
    </ligand>
</feature>